<name>A0A8B0SLS7_9GAMM</name>
<dbReference type="RefSeq" id="WP_207250310.1">
    <property type="nucleotide sequence ID" value="NZ_JAFMPM010000006.1"/>
</dbReference>
<reference evidence="2" key="2">
    <citation type="submission" date="2021-04" db="EMBL/GenBank/DDBJ databases">
        <title>Complete Genome and methylome analysis of Thiothrix fructosivorans ATCC 49748.</title>
        <authorList>
            <person name="Fomenkov A."/>
            <person name="Sun L."/>
            <person name="Vincze T."/>
            <person name="Grabovich M.Y."/>
            <person name="Roberts R.J."/>
        </authorList>
    </citation>
    <scope>NUCLEOTIDE SEQUENCE</scope>
    <source>
        <strain evidence="2">ATCC 49748</strain>
    </source>
</reference>
<gene>
    <name evidence="2" type="ORF">J1836_006140</name>
    <name evidence="1" type="ORF">J1836_06685</name>
</gene>
<keyword evidence="3" id="KW-1185">Reference proteome</keyword>
<dbReference type="Proteomes" id="UP000664466">
    <property type="component" value="Unassembled WGS sequence"/>
</dbReference>
<dbReference type="EMBL" id="CP072748">
    <property type="protein sequence ID" value="QTX11914.1"/>
    <property type="molecule type" value="Genomic_DNA"/>
</dbReference>
<dbReference type="EMBL" id="JAFMPM010000006">
    <property type="protein sequence ID" value="MBO0612615.1"/>
    <property type="molecule type" value="Genomic_DNA"/>
</dbReference>
<proteinExistence type="predicted"/>
<accession>A0A8B0SLS7</accession>
<sequence>MGALNHSGKHLILSNRYALLGCIAVSAAGKVYRGRDLEQVKHQGLESRVLIHVLPTTTATWSLDTMFQHMCKTYQRVGMPWVLETLAYGQDEELAYFVLQSPDSWELQSLLSQSEIPQRCYRLTRQQINPLVKQGYLDAQIDPALLLCAGKASLYLLATAFAPEIQALEKRATHHQLMPRKHLGQALMTGGLLTLFGVFTAVAGNAVMKLNTVTPPPPPTAQLAAPRVVLASLPSTAVMTVAVTQLDQATPAVALDASPIEQQRPVAVVLEKKVVPPPVSKVVSPPVPEPVIAEPVVIPETTPPPIAAEYSGIDELIQRAYAAMEVGNLGASDGALHFARQLRAQAPQHPQVARLGQEITAAHLRQVRVALQTNDLEQAAQLLPMTRQLIQEFGLNNLIPAQQVLEDKTAELSAF</sequence>
<reference evidence="1 3" key="1">
    <citation type="submission" date="2021-03" db="EMBL/GenBank/DDBJ databases">
        <title>Draft genome and methylome analysis of Thiotrix fructosivoruns ATCC 49748.</title>
        <authorList>
            <person name="Fomenkov A."/>
            <person name="Grabovich M.Y."/>
            <person name="Roberts R.J."/>
        </authorList>
    </citation>
    <scope>NUCLEOTIDE SEQUENCE [LARGE SCALE GENOMIC DNA]</scope>
    <source>
        <strain evidence="1 3">ATCC 49748</strain>
    </source>
</reference>
<dbReference type="SUPFAM" id="SSF56112">
    <property type="entry name" value="Protein kinase-like (PK-like)"/>
    <property type="match status" value="1"/>
</dbReference>
<evidence type="ECO:0000313" key="2">
    <source>
        <dbReference type="EMBL" id="QTX11914.1"/>
    </source>
</evidence>
<evidence type="ECO:0000313" key="1">
    <source>
        <dbReference type="EMBL" id="MBO0612615.1"/>
    </source>
</evidence>
<protein>
    <submittedName>
        <fullName evidence="2">Uncharacterized protein</fullName>
    </submittedName>
</protein>
<evidence type="ECO:0000313" key="3">
    <source>
        <dbReference type="Proteomes" id="UP000664466"/>
    </source>
</evidence>
<dbReference type="AlphaFoldDB" id="A0A8B0SLS7"/>
<organism evidence="2">
    <name type="scientific">Thiothrix fructosivorans</name>
    <dbReference type="NCBI Taxonomy" id="111770"/>
    <lineage>
        <taxon>Bacteria</taxon>
        <taxon>Pseudomonadati</taxon>
        <taxon>Pseudomonadota</taxon>
        <taxon>Gammaproteobacteria</taxon>
        <taxon>Thiotrichales</taxon>
        <taxon>Thiotrichaceae</taxon>
        <taxon>Thiothrix</taxon>
    </lineage>
</organism>
<dbReference type="InterPro" id="IPR011009">
    <property type="entry name" value="Kinase-like_dom_sf"/>
</dbReference>